<dbReference type="AlphaFoldDB" id="A0A1I7XL32"/>
<organism evidence="3 4">
    <name type="scientific">Heterorhabditis bacteriophora</name>
    <name type="common">Entomopathogenic nematode worm</name>
    <dbReference type="NCBI Taxonomy" id="37862"/>
    <lineage>
        <taxon>Eukaryota</taxon>
        <taxon>Metazoa</taxon>
        <taxon>Ecdysozoa</taxon>
        <taxon>Nematoda</taxon>
        <taxon>Chromadorea</taxon>
        <taxon>Rhabditida</taxon>
        <taxon>Rhabditina</taxon>
        <taxon>Rhabditomorpha</taxon>
        <taxon>Strongyloidea</taxon>
        <taxon>Heterorhabditidae</taxon>
        <taxon>Heterorhabditis</taxon>
    </lineage>
</organism>
<evidence type="ECO:0000256" key="1">
    <source>
        <dbReference type="SAM" id="MobiDB-lite"/>
    </source>
</evidence>
<proteinExistence type="predicted"/>
<feature type="chain" id="PRO_5009311274" evidence="2">
    <location>
        <begin position="26"/>
        <end position="267"/>
    </location>
</feature>
<reference evidence="4" key="1">
    <citation type="submission" date="2016-11" db="UniProtKB">
        <authorList>
            <consortium name="WormBaseParasite"/>
        </authorList>
    </citation>
    <scope>IDENTIFICATION</scope>
</reference>
<evidence type="ECO:0000256" key="2">
    <source>
        <dbReference type="SAM" id="SignalP"/>
    </source>
</evidence>
<feature type="compositionally biased region" description="Basic and acidic residues" evidence="1">
    <location>
        <begin position="238"/>
        <end position="250"/>
    </location>
</feature>
<dbReference type="WBParaSite" id="Hba_18023">
    <property type="protein sequence ID" value="Hba_18023"/>
    <property type="gene ID" value="Hba_18023"/>
</dbReference>
<keyword evidence="2" id="KW-0732">Signal</keyword>
<evidence type="ECO:0000313" key="4">
    <source>
        <dbReference type="WBParaSite" id="Hba_18023"/>
    </source>
</evidence>
<dbReference type="Proteomes" id="UP000095283">
    <property type="component" value="Unplaced"/>
</dbReference>
<sequence>MTNHQRLLRLLQLVVFLNNLKCIISCEKGTLLSFFGIRSFVCKCHLPAHFCDSTESLAYKNAFSLDALNTYSSLKKMTANMQCHVLDYESKLSCRDQFESANCGWQRSYGADWFIAKATHEMPFAIDESPLGNYLVAVGHQSTPIIELSTCHGLCSKNSVNISARIWRAPWVSAELCFRENDAIMCAPLRTSNGGWVNEVIPQTDHFQISFKFSNFSEKDVVLLDDVMVKFESCSQPKGDRNDQSVERTETNSISGENELRTGNVQL</sequence>
<accession>A0A1I7XL32</accession>
<feature type="region of interest" description="Disordered" evidence="1">
    <location>
        <begin position="235"/>
        <end position="267"/>
    </location>
</feature>
<name>A0A1I7XL32_HETBA</name>
<feature type="signal peptide" evidence="2">
    <location>
        <begin position="1"/>
        <end position="25"/>
    </location>
</feature>
<feature type="compositionally biased region" description="Polar residues" evidence="1">
    <location>
        <begin position="251"/>
        <end position="267"/>
    </location>
</feature>
<protein>
    <submittedName>
        <fullName evidence="4">MAM domain-containing protein</fullName>
    </submittedName>
</protein>
<evidence type="ECO:0000313" key="3">
    <source>
        <dbReference type="Proteomes" id="UP000095283"/>
    </source>
</evidence>
<keyword evidence="3" id="KW-1185">Reference proteome</keyword>